<protein>
    <submittedName>
        <fullName evidence="1">Uncharacterized protein</fullName>
    </submittedName>
</protein>
<reference evidence="1" key="1">
    <citation type="submission" date="2021-03" db="EMBL/GenBank/DDBJ databases">
        <title>Draft genome sequence of rust myrtle Austropuccinia psidii MF-1, a brazilian biotype.</title>
        <authorList>
            <person name="Quecine M.C."/>
            <person name="Pachon D.M.R."/>
            <person name="Bonatelli M.L."/>
            <person name="Correr F.H."/>
            <person name="Franceschini L.M."/>
            <person name="Leite T.F."/>
            <person name="Margarido G.R.A."/>
            <person name="Almeida C.A."/>
            <person name="Ferrarezi J.A."/>
            <person name="Labate C.A."/>
        </authorList>
    </citation>
    <scope>NUCLEOTIDE SEQUENCE</scope>
    <source>
        <strain evidence="1">MF-1</strain>
    </source>
</reference>
<dbReference type="Proteomes" id="UP000765509">
    <property type="component" value="Unassembled WGS sequence"/>
</dbReference>
<comment type="caution">
    <text evidence="1">The sequence shown here is derived from an EMBL/GenBank/DDBJ whole genome shotgun (WGS) entry which is preliminary data.</text>
</comment>
<sequence>MDQVLQLHKLLKDCFQCSMDNKRFNLASHWAELGASFQKICLKEIDSKALMIIAKGWNTIRQFRLLEVSANRIRENQATIQAIEEQLDPDRAY</sequence>
<gene>
    <name evidence="1" type="ORF">O181_089177</name>
</gene>
<organism evidence="1 2">
    <name type="scientific">Austropuccinia psidii MF-1</name>
    <dbReference type="NCBI Taxonomy" id="1389203"/>
    <lineage>
        <taxon>Eukaryota</taxon>
        <taxon>Fungi</taxon>
        <taxon>Dikarya</taxon>
        <taxon>Basidiomycota</taxon>
        <taxon>Pucciniomycotina</taxon>
        <taxon>Pucciniomycetes</taxon>
        <taxon>Pucciniales</taxon>
        <taxon>Sphaerophragmiaceae</taxon>
        <taxon>Austropuccinia</taxon>
    </lineage>
</organism>
<name>A0A9Q3ISY5_9BASI</name>
<evidence type="ECO:0000313" key="2">
    <source>
        <dbReference type="Proteomes" id="UP000765509"/>
    </source>
</evidence>
<keyword evidence="2" id="KW-1185">Reference proteome</keyword>
<proteinExistence type="predicted"/>
<accession>A0A9Q3ISY5</accession>
<dbReference type="EMBL" id="AVOT02054800">
    <property type="protein sequence ID" value="MBW0549462.1"/>
    <property type="molecule type" value="Genomic_DNA"/>
</dbReference>
<evidence type="ECO:0000313" key="1">
    <source>
        <dbReference type="EMBL" id="MBW0549462.1"/>
    </source>
</evidence>
<dbReference type="AlphaFoldDB" id="A0A9Q3ISY5"/>